<dbReference type="Gene3D" id="1.25.40.90">
    <property type="match status" value="1"/>
</dbReference>
<name>A0A9W7DW84_9STRA</name>
<dbReference type="PROSITE" id="PS50942">
    <property type="entry name" value="ENTH"/>
    <property type="match status" value="1"/>
</dbReference>
<keyword evidence="5" id="KW-1185">Reference proteome</keyword>
<dbReference type="GO" id="GO:0005543">
    <property type="term" value="F:phospholipid binding"/>
    <property type="evidence" value="ECO:0007669"/>
    <property type="project" value="InterPro"/>
</dbReference>
<evidence type="ECO:0000256" key="2">
    <source>
        <dbReference type="SAM" id="SignalP"/>
    </source>
</evidence>
<gene>
    <name evidence="4" type="ORF">TrLO_g5932</name>
</gene>
<feature type="compositionally biased region" description="Low complexity" evidence="1">
    <location>
        <begin position="115"/>
        <end position="133"/>
    </location>
</feature>
<dbReference type="AlphaFoldDB" id="A0A9W7DW84"/>
<evidence type="ECO:0000259" key="3">
    <source>
        <dbReference type="PROSITE" id="PS50942"/>
    </source>
</evidence>
<protein>
    <recommendedName>
        <fullName evidence="3">ENTH domain-containing protein</fullName>
    </recommendedName>
</protein>
<evidence type="ECO:0000313" key="4">
    <source>
        <dbReference type="EMBL" id="GMH57317.1"/>
    </source>
</evidence>
<feature type="chain" id="PRO_5040804680" description="ENTH domain-containing protein" evidence="2">
    <location>
        <begin position="22"/>
        <end position="596"/>
    </location>
</feature>
<feature type="compositionally biased region" description="Acidic residues" evidence="1">
    <location>
        <begin position="64"/>
        <end position="105"/>
    </location>
</feature>
<organism evidence="4 5">
    <name type="scientific">Triparma laevis f. longispina</name>
    <dbReference type="NCBI Taxonomy" id="1714387"/>
    <lineage>
        <taxon>Eukaryota</taxon>
        <taxon>Sar</taxon>
        <taxon>Stramenopiles</taxon>
        <taxon>Ochrophyta</taxon>
        <taxon>Bolidophyceae</taxon>
        <taxon>Parmales</taxon>
        <taxon>Triparmaceae</taxon>
        <taxon>Triparma</taxon>
    </lineage>
</organism>
<accession>A0A9W7DW84</accession>
<dbReference type="Proteomes" id="UP001165122">
    <property type="component" value="Unassembled WGS sequence"/>
</dbReference>
<feature type="region of interest" description="Disordered" evidence="1">
    <location>
        <begin position="511"/>
        <end position="596"/>
    </location>
</feature>
<dbReference type="InterPro" id="IPR011417">
    <property type="entry name" value="ANTH_dom"/>
</dbReference>
<proteinExistence type="predicted"/>
<feature type="compositionally biased region" description="Acidic residues" evidence="1">
    <location>
        <begin position="523"/>
        <end position="596"/>
    </location>
</feature>
<dbReference type="Pfam" id="PF07651">
    <property type="entry name" value="ANTH"/>
    <property type="match status" value="1"/>
</dbReference>
<dbReference type="EMBL" id="BRXW01000465">
    <property type="protein sequence ID" value="GMH57317.1"/>
    <property type="molecule type" value="Genomic_DNA"/>
</dbReference>
<feature type="compositionally biased region" description="Low complexity" evidence="1">
    <location>
        <begin position="140"/>
        <end position="176"/>
    </location>
</feature>
<evidence type="ECO:0000256" key="1">
    <source>
        <dbReference type="SAM" id="MobiDB-lite"/>
    </source>
</evidence>
<reference evidence="5" key="1">
    <citation type="journal article" date="2023" name="Commun. Biol.">
        <title>Genome analysis of Parmales, the sister group of diatoms, reveals the evolutionary specialization of diatoms from phago-mixotrophs to photoautotrophs.</title>
        <authorList>
            <person name="Ban H."/>
            <person name="Sato S."/>
            <person name="Yoshikawa S."/>
            <person name="Yamada K."/>
            <person name="Nakamura Y."/>
            <person name="Ichinomiya M."/>
            <person name="Sato N."/>
            <person name="Blanc-Mathieu R."/>
            <person name="Endo H."/>
            <person name="Kuwata A."/>
            <person name="Ogata H."/>
        </authorList>
    </citation>
    <scope>NUCLEOTIDE SEQUENCE [LARGE SCALE GENOMIC DNA]</scope>
    <source>
        <strain evidence="5">NIES 3700</strain>
    </source>
</reference>
<dbReference type="OrthoDB" id="44015at2759"/>
<dbReference type="InterPro" id="IPR008942">
    <property type="entry name" value="ENTH_VHS"/>
</dbReference>
<dbReference type="SUPFAM" id="SSF48464">
    <property type="entry name" value="ENTH/VHS domain"/>
    <property type="match status" value="1"/>
</dbReference>
<sequence>MRLTLPLIMIVALFSATPGLAKSRGNRAPPASQRRPSGRPRDVARAAPRPAAGRGAKRKQSAGYDDESDGYDDDGGEDEVWEDECHESGTEEGSEVYSDSEEDYNEPPPPRRAPPSRSAPGRGAPRRGALPSRSGGGDGRAQQRGSGGRAQQRRGSAPQRGRGGRAPPRRQQQQSQIGPYVGKAASQASAFATRGIAALRSSVPEIKAKAEASMEAVQGVGGKYIREVKGMMSSELEQVLLKSTRPDDTAVKPKHVERLVGVTYQISGQYDLYDPILRKLWAKMAELDWRTTTKALYVLHRFSADGSPDHAAALKARLRELRRTRDQKRKEKYFNSKLLLTVSSPDGSDITPYKAFLSRYAHYVLLRAQCFGGAFGEISGGGSRRSRSGAASITSGGLRPEHLEAAKMILAAGSKCALKKGEDCDITASCLERVVTDLKSLTSAVGKSLTLSLKSPSTLSTSDKKLISQWCVFYEEELCVKAREIFKESQGTLDRYGLFVQGRVGGASKETIRVGRELGEGLEGGEEEEGEGGEEEGGEEEEEEEEKEEVEEEEEQEKEEEVEKEPAEEEQEEDGEGGGGEEDDDDEEYEYDDEEY</sequence>
<feature type="compositionally biased region" description="Low complexity" evidence="1">
    <location>
        <begin position="45"/>
        <end position="54"/>
    </location>
</feature>
<evidence type="ECO:0000313" key="5">
    <source>
        <dbReference type="Proteomes" id="UP001165122"/>
    </source>
</evidence>
<dbReference type="InterPro" id="IPR013809">
    <property type="entry name" value="ENTH"/>
</dbReference>
<dbReference type="SMART" id="SM00273">
    <property type="entry name" value="ENTH"/>
    <property type="match status" value="1"/>
</dbReference>
<comment type="caution">
    <text evidence="4">The sequence shown here is derived from an EMBL/GenBank/DDBJ whole genome shotgun (WGS) entry which is preliminary data.</text>
</comment>
<feature type="domain" description="ENTH" evidence="3">
    <location>
        <begin position="228"/>
        <end position="378"/>
    </location>
</feature>
<feature type="signal peptide" evidence="2">
    <location>
        <begin position="1"/>
        <end position="21"/>
    </location>
</feature>
<feature type="region of interest" description="Disordered" evidence="1">
    <location>
        <begin position="20"/>
        <end position="181"/>
    </location>
</feature>
<keyword evidence="2" id="KW-0732">Signal</keyword>